<proteinExistence type="inferred from homology"/>
<keyword evidence="4" id="KW-1185">Reference proteome</keyword>
<protein>
    <submittedName>
        <fullName evidence="3">WASH complex subunit 3</fullName>
    </submittedName>
</protein>
<dbReference type="STRING" id="105785.A0A2J7RC32"/>
<dbReference type="Gene3D" id="1.20.5.110">
    <property type="match status" value="1"/>
</dbReference>
<name>A0A2J7RC32_9NEOP</name>
<reference evidence="3 4" key="1">
    <citation type="submission" date="2017-12" db="EMBL/GenBank/DDBJ databases">
        <title>Hemimetabolous genomes reveal molecular basis of termite eusociality.</title>
        <authorList>
            <person name="Harrison M.C."/>
            <person name="Jongepier E."/>
            <person name="Robertson H.M."/>
            <person name="Arning N."/>
            <person name="Bitard-Feildel T."/>
            <person name="Chao H."/>
            <person name="Childers C.P."/>
            <person name="Dinh H."/>
            <person name="Doddapaneni H."/>
            <person name="Dugan S."/>
            <person name="Gowin J."/>
            <person name="Greiner C."/>
            <person name="Han Y."/>
            <person name="Hu H."/>
            <person name="Hughes D.S.T."/>
            <person name="Huylmans A.-K."/>
            <person name="Kemena C."/>
            <person name="Kremer L.P.M."/>
            <person name="Lee S.L."/>
            <person name="Lopez-Ezquerra A."/>
            <person name="Mallet L."/>
            <person name="Monroy-Kuhn J.M."/>
            <person name="Moser A."/>
            <person name="Murali S.C."/>
            <person name="Muzny D.M."/>
            <person name="Otani S."/>
            <person name="Piulachs M.-D."/>
            <person name="Poelchau M."/>
            <person name="Qu J."/>
            <person name="Schaub F."/>
            <person name="Wada-Katsumata A."/>
            <person name="Worley K.C."/>
            <person name="Xie Q."/>
            <person name="Ylla G."/>
            <person name="Poulsen M."/>
            <person name="Gibbs R.A."/>
            <person name="Schal C."/>
            <person name="Richards S."/>
            <person name="Belles X."/>
            <person name="Korb J."/>
            <person name="Bornberg-Bauer E."/>
        </authorList>
    </citation>
    <scope>NUCLEOTIDE SEQUENCE [LARGE SCALE GENOMIC DNA]</scope>
    <source>
        <tissue evidence="3">Whole body</tissue>
    </source>
</reference>
<gene>
    <name evidence="3" type="ORF">B7P43_G07258</name>
</gene>
<dbReference type="Proteomes" id="UP000235965">
    <property type="component" value="Unassembled WGS sequence"/>
</dbReference>
<dbReference type="EMBL" id="NEVH01005887">
    <property type="protein sequence ID" value="PNF38397.1"/>
    <property type="molecule type" value="Genomic_DNA"/>
</dbReference>
<dbReference type="FunCoup" id="A0A2J7RC32">
    <property type="interactions" value="979"/>
</dbReference>
<evidence type="ECO:0000313" key="3">
    <source>
        <dbReference type="EMBL" id="PNF38397.1"/>
    </source>
</evidence>
<feature type="region of interest" description="Disordered" evidence="2">
    <location>
        <begin position="168"/>
        <end position="194"/>
    </location>
</feature>
<evidence type="ECO:0000313" key="4">
    <source>
        <dbReference type="Proteomes" id="UP000235965"/>
    </source>
</evidence>
<dbReference type="InParanoid" id="A0A2J7RC32"/>
<dbReference type="GO" id="GO:0006887">
    <property type="term" value="P:exocytosis"/>
    <property type="evidence" value="ECO:0007669"/>
    <property type="project" value="TreeGrafter"/>
</dbReference>
<comment type="caution">
    <text evidence="3">The sequence shown here is derived from an EMBL/GenBank/DDBJ whole genome shotgun (WGS) entry which is preliminary data.</text>
</comment>
<dbReference type="AlphaFoldDB" id="A0A2J7RC32"/>
<organism evidence="3 4">
    <name type="scientific">Cryptotermes secundus</name>
    <dbReference type="NCBI Taxonomy" id="105785"/>
    <lineage>
        <taxon>Eukaryota</taxon>
        <taxon>Metazoa</taxon>
        <taxon>Ecdysozoa</taxon>
        <taxon>Arthropoda</taxon>
        <taxon>Hexapoda</taxon>
        <taxon>Insecta</taxon>
        <taxon>Pterygota</taxon>
        <taxon>Neoptera</taxon>
        <taxon>Polyneoptera</taxon>
        <taxon>Dictyoptera</taxon>
        <taxon>Blattodea</taxon>
        <taxon>Blattoidea</taxon>
        <taxon>Termitoidae</taxon>
        <taxon>Kalotermitidae</taxon>
        <taxon>Cryptotermitinae</taxon>
        <taxon>Cryptotermes</taxon>
    </lineage>
</organism>
<dbReference type="InterPro" id="IPR019309">
    <property type="entry name" value="WASHC3"/>
</dbReference>
<accession>A0A2J7RC32</accession>
<comment type="similarity">
    <text evidence="1">Belongs to the CCDC53 family.</text>
</comment>
<evidence type="ECO:0000256" key="2">
    <source>
        <dbReference type="SAM" id="MobiDB-lite"/>
    </source>
</evidence>
<dbReference type="PANTHER" id="PTHR13015">
    <property type="entry name" value="PROTEIN AD-016-RELATED"/>
    <property type="match status" value="1"/>
</dbReference>
<dbReference type="PANTHER" id="PTHR13015:SF0">
    <property type="entry name" value="WASH COMPLEX SUBUNIT 3"/>
    <property type="match status" value="1"/>
</dbReference>
<sequence>MDIDGLPIIGPGVDYTQVGAIHQKRTLAFINHFITNTVSFLNKFSRSCELRLQKFDARVQKLEASLSILEAKLSSISGLENVTLEQQVDMNTEKKMPYAKDESKLQDVKEVNEPETQTDHIQKVPEEEMTTAANNPQYAKFFRMIQVGVPVQAVRLKMHAEGLDPSILDNQDMAVPKLAPQNVPDESSDSSFSD</sequence>
<evidence type="ECO:0000256" key="1">
    <source>
        <dbReference type="ARBA" id="ARBA00006290"/>
    </source>
</evidence>
<dbReference type="GO" id="GO:0071203">
    <property type="term" value="C:WASH complex"/>
    <property type="evidence" value="ECO:0007669"/>
    <property type="project" value="InterPro"/>
</dbReference>
<dbReference type="GO" id="GO:0030041">
    <property type="term" value="P:actin filament polymerization"/>
    <property type="evidence" value="ECO:0007669"/>
    <property type="project" value="TreeGrafter"/>
</dbReference>
<dbReference type="Pfam" id="PF10152">
    <property type="entry name" value="CCDC53"/>
    <property type="match status" value="1"/>
</dbReference>
<dbReference type="OrthoDB" id="268027at2759"/>